<keyword evidence="2" id="KW-0012">Acyltransferase</keyword>
<dbReference type="Proteomes" id="UP000739538">
    <property type="component" value="Unassembled WGS sequence"/>
</dbReference>
<dbReference type="InterPro" id="IPR000905">
    <property type="entry name" value="Gcp-like_dom"/>
</dbReference>
<dbReference type="SUPFAM" id="SSF53067">
    <property type="entry name" value="Actin-like ATPase domain"/>
    <property type="match status" value="1"/>
</dbReference>
<name>A0A956SFK4_UNCEI</name>
<dbReference type="Pfam" id="PF00814">
    <property type="entry name" value="TsaD"/>
    <property type="match status" value="1"/>
</dbReference>
<dbReference type="AlphaFoldDB" id="A0A956SFK4"/>
<protein>
    <submittedName>
        <fullName evidence="2">tRNA (Adenosine(37)-N6)-threonylcarbamoyltransferase complex dimerization subunit type 1 TsaB</fullName>
        <ecNumber evidence="2">2.3.1.234</ecNumber>
    </submittedName>
</protein>
<accession>A0A956SFK4</accession>
<gene>
    <name evidence="2" type="primary">tsaB</name>
    <name evidence="2" type="ORF">KDA27_17520</name>
</gene>
<dbReference type="GO" id="GO:0061711">
    <property type="term" value="F:tRNA N(6)-L-threonylcarbamoyladenine synthase activity"/>
    <property type="evidence" value="ECO:0007669"/>
    <property type="project" value="UniProtKB-EC"/>
</dbReference>
<comment type="caution">
    <text evidence="2">The sequence shown here is derived from an EMBL/GenBank/DDBJ whole genome shotgun (WGS) entry which is preliminary data.</text>
</comment>
<keyword evidence="2" id="KW-0808">Transferase</keyword>
<dbReference type="NCBIfam" id="TIGR03725">
    <property type="entry name" value="T6A_YeaZ"/>
    <property type="match status" value="1"/>
</dbReference>
<proteinExistence type="predicted"/>
<reference evidence="2" key="1">
    <citation type="submission" date="2020-04" db="EMBL/GenBank/DDBJ databases">
        <authorList>
            <person name="Zhang T."/>
        </authorList>
    </citation>
    <scope>NUCLEOTIDE SEQUENCE</scope>
    <source>
        <strain evidence="2">HKST-UBA02</strain>
    </source>
</reference>
<organism evidence="2 3">
    <name type="scientific">Eiseniibacteriota bacterium</name>
    <dbReference type="NCBI Taxonomy" id="2212470"/>
    <lineage>
        <taxon>Bacteria</taxon>
        <taxon>Candidatus Eiseniibacteriota</taxon>
    </lineage>
</organism>
<dbReference type="InterPro" id="IPR022496">
    <property type="entry name" value="T6A_TsaB"/>
</dbReference>
<dbReference type="EMBL" id="JAGQHS010000108">
    <property type="protein sequence ID" value="MCA9757609.1"/>
    <property type="molecule type" value="Genomic_DNA"/>
</dbReference>
<sequence>MKPVLGLETSGKLTGAALAVGDRLLGECAVDIAAGREELLLALASDLLNRHGMTVADLGRIGVSLGPGSFTGIRVGVAAAQALALGAETALVGVPSHHALAYPFAGLDLAIVLLTGFRKGQVFVEVGRWEGANWLADLPGQSVGVESLEDAVVPVLERLQRPRPIRFLFLGEAVESIRERVPDLFGEGDRIASGLAMARRPGPVALLAARPEAVEATGRSIELMEPLYLRAADARKPGTR</sequence>
<dbReference type="InterPro" id="IPR043129">
    <property type="entry name" value="ATPase_NBD"/>
</dbReference>
<evidence type="ECO:0000313" key="3">
    <source>
        <dbReference type="Proteomes" id="UP000739538"/>
    </source>
</evidence>
<dbReference type="EC" id="2.3.1.234" evidence="2"/>
<dbReference type="Gene3D" id="3.30.420.40">
    <property type="match status" value="2"/>
</dbReference>
<dbReference type="GO" id="GO:0002949">
    <property type="term" value="P:tRNA threonylcarbamoyladenosine modification"/>
    <property type="evidence" value="ECO:0007669"/>
    <property type="project" value="InterPro"/>
</dbReference>
<feature type="domain" description="Gcp-like" evidence="1">
    <location>
        <begin position="38"/>
        <end position="122"/>
    </location>
</feature>
<evidence type="ECO:0000259" key="1">
    <source>
        <dbReference type="Pfam" id="PF00814"/>
    </source>
</evidence>
<evidence type="ECO:0000313" key="2">
    <source>
        <dbReference type="EMBL" id="MCA9757609.1"/>
    </source>
</evidence>
<reference evidence="2" key="2">
    <citation type="journal article" date="2021" name="Microbiome">
        <title>Successional dynamics and alternative stable states in a saline activated sludge microbial community over 9 years.</title>
        <authorList>
            <person name="Wang Y."/>
            <person name="Ye J."/>
            <person name="Ju F."/>
            <person name="Liu L."/>
            <person name="Boyd J.A."/>
            <person name="Deng Y."/>
            <person name="Parks D.H."/>
            <person name="Jiang X."/>
            <person name="Yin X."/>
            <person name="Woodcroft B.J."/>
            <person name="Tyson G.W."/>
            <person name="Hugenholtz P."/>
            <person name="Polz M.F."/>
            <person name="Zhang T."/>
        </authorList>
    </citation>
    <scope>NUCLEOTIDE SEQUENCE</scope>
    <source>
        <strain evidence="2">HKST-UBA02</strain>
    </source>
</reference>